<dbReference type="Pfam" id="PF00038">
    <property type="entry name" value="Filament"/>
    <property type="match status" value="2"/>
</dbReference>
<dbReference type="SUPFAM" id="SSF64593">
    <property type="entry name" value="Intermediate filament protein, coiled coil region"/>
    <property type="match status" value="1"/>
</dbReference>
<evidence type="ECO:0000256" key="3">
    <source>
        <dbReference type="RuleBase" id="RU000685"/>
    </source>
</evidence>
<feature type="coiled-coil region" evidence="4">
    <location>
        <begin position="373"/>
        <end position="407"/>
    </location>
</feature>
<keyword evidence="2 4" id="KW-0175">Coiled coil</keyword>
<dbReference type="InterPro" id="IPR018039">
    <property type="entry name" value="IF_conserved"/>
</dbReference>
<accession>A0AAV9QYQ8</accession>
<proteinExistence type="inferred from homology"/>
<dbReference type="PANTHER" id="PTHR47082">
    <property type="entry name" value="KERATIN-LIKE PROTEIN KRT222"/>
    <property type="match status" value="1"/>
</dbReference>
<sequence length="585" mass="65363">MFVSSSLPGEATLLRGRGNVLTRQAVNDLGLRGELHNKVALPLYWRATSLQVSMELLQDSSHAMWGLNSQLKSFMEQVNRLQEANHQLEAQIAEWSIRTASGSQNWSKQEQTIKELRSQICNLLMENAQLALQSDNMRSKATAIQARCETEERTTRRLEQQVALLRGAKIEADESSMTLRAECHHSMTELQQMDQEFMAAQALQLQRASSCDALLAAAAGREEEDGTGMELTQLLDQIRAQCNQSRPMGLAERHLGLGTVSDPAPGLVVPSQSGGGAAAVASRTNRRALTEEEAAWAQVSLGGAALKEARAELAEARKQWRSLQVEIETLHALEKGLECSLQHTQELYTSQLHDLSQVITGLESELEQVRSGLATQRQRHSQLLNTKMRLEREIATYRRLLEREEGRYMGRGAQPLGLRPWRSPVMEPKENELENSFSDSAVTPDEPKSEPLPDIPSLLPADNELKKSQLYRQQSLVILTEPEQDKDLPLSTVKTQEILQGNVVRESAEGHGTIETEKIDKVIKQWEGSFFRGNPKLRKKSVSLRFDLHMAAADEGCAQTKQDSLPDVEVRLIMKRSRSISTITQ</sequence>
<dbReference type="Gene3D" id="1.20.5.170">
    <property type="match status" value="1"/>
</dbReference>
<dbReference type="PROSITE" id="PS00226">
    <property type="entry name" value="IF_ROD_1"/>
    <property type="match status" value="1"/>
</dbReference>
<evidence type="ECO:0000256" key="4">
    <source>
        <dbReference type="SAM" id="Coils"/>
    </source>
</evidence>
<reference evidence="7 8" key="1">
    <citation type="submission" date="2021-06" db="EMBL/GenBank/DDBJ databases">
        <authorList>
            <person name="Palmer J.M."/>
        </authorList>
    </citation>
    <scope>NUCLEOTIDE SEQUENCE [LARGE SCALE GENOMIC DNA]</scope>
    <source>
        <strain evidence="7 8">MEX-2019</strain>
        <tissue evidence="7">Muscle</tissue>
    </source>
</reference>
<feature type="region of interest" description="Disordered" evidence="5">
    <location>
        <begin position="431"/>
        <end position="459"/>
    </location>
</feature>
<dbReference type="PROSITE" id="PS51842">
    <property type="entry name" value="IF_ROD_2"/>
    <property type="match status" value="1"/>
</dbReference>
<feature type="coiled-coil region" evidence="4">
    <location>
        <begin position="71"/>
        <end position="98"/>
    </location>
</feature>
<dbReference type="Proteomes" id="UP001311232">
    <property type="component" value="Unassembled WGS sequence"/>
</dbReference>
<name>A0AAV9QYQ8_9TELE</name>
<dbReference type="Gene3D" id="1.20.5.1160">
    <property type="entry name" value="Vasodilator-stimulated phosphoprotein"/>
    <property type="match status" value="1"/>
</dbReference>
<evidence type="ECO:0000256" key="2">
    <source>
        <dbReference type="ARBA" id="ARBA00023054"/>
    </source>
</evidence>
<dbReference type="GO" id="GO:0005882">
    <property type="term" value="C:intermediate filament"/>
    <property type="evidence" value="ECO:0007669"/>
    <property type="project" value="UniProtKB-KW"/>
</dbReference>
<comment type="caution">
    <text evidence="7">The sequence shown here is derived from an EMBL/GenBank/DDBJ whole genome shotgun (WGS) entry which is preliminary data.</text>
</comment>
<comment type="similarity">
    <text evidence="3">Belongs to the intermediate filament family.</text>
</comment>
<dbReference type="SMART" id="SM01391">
    <property type="entry name" value="Filament"/>
    <property type="match status" value="1"/>
</dbReference>
<keyword evidence="8" id="KW-1185">Reference proteome</keyword>
<gene>
    <name evidence="7" type="ORF">CRENBAI_009726</name>
</gene>
<protein>
    <recommendedName>
        <fullName evidence="6">IF rod domain-containing protein</fullName>
    </recommendedName>
</protein>
<evidence type="ECO:0000259" key="6">
    <source>
        <dbReference type="PROSITE" id="PS51842"/>
    </source>
</evidence>
<evidence type="ECO:0000313" key="7">
    <source>
        <dbReference type="EMBL" id="KAK5602519.1"/>
    </source>
</evidence>
<organism evidence="7 8">
    <name type="scientific">Crenichthys baileyi</name>
    <name type="common">White River springfish</name>
    <dbReference type="NCBI Taxonomy" id="28760"/>
    <lineage>
        <taxon>Eukaryota</taxon>
        <taxon>Metazoa</taxon>
        <taxon>Chordata</taxon>
        <taxon>Craniata</taxon>
        <taxon>Vertebrata</taxon>
        <taxon>Euteleostomi</taxon>
        <taxon>Actinopterygii</taxon>
        <taxon>Neopterygii</taxon>
        <taxon>Teleostei</taxon>
        <taxon>Neoteleostei</taxon>
        <taxon>Acanthomorphata</taxon>
        <taxon>Ovalentaria</taxon>
        <taxon>Atherinomorphae</taxon>
        <taxon>Cyprinodontiformes</taxon>
        <taxon>Goodeidae</taxon>
        <taxon>Crenichthys</taxon>
    </lineage>
</organism>
<keyword evidence="1 3" id="KW-0403">Intermediate filament</keyword>
<dbReference type="EMBL" id="JAHHUM010002612">
    <property type="protein sequence ID" value="KAK5602519.1"/>
    <property type="molecule type" value="Genomic_DNA"/>
</dbReference>
<evidence type="ECO:0000256" key="5">
    <source>
        <dbReference type="SAM" id="MobiDB-lite"/>
    </source>
</evidence>
<dbReference type="AlphaFoldDB" id="A0AAV9QYQ8"/>
<evidence type="ECO:0000313" key="8">
    <source>
        <dbReference type="Proteomes" id="UP001311232"/>
    </source>
</evidence>
<dbReference type="InterPro" id="IPR052857">
    <property type="entry name" value="IF_Keratin-like"/>
</dbReference>
<dbReference type="PANTHER" id="PTHR47082:SF1">
    <property type="entry name" value="KERATIN-LIKE PROTEIN KRT222"/>
    <property type="match status" value="1"/>
</dbReference>
<evidence type="ECO:0000256" key="1">
    <source>
        <dbReference type="ARBA" id="ARBA00022754"/>
    </source>
</evidence>
<dbReference type="InterPro" id="IPR039008">
    <property type="entry name" value="IF_rod_dom"/>
</dbReference>
<feature type="domain" description="IF rod" evidence="6">
    <location>
        <begin position="60"/>
        <end position="408"/>
    </location>
</feature>